<accession>A0A974BMN4</accession>
<gene>
    <name evidence="2" type="ORF">HZF24_16100</name>
</gene>
<proteinExistence type="predicted"/>
<keyword evidence="1" id="KW-1133">Transmembrane helix</keyword>
<dbReference type="AlphaFoldDB" id="A0A974BMN4"/>
<evidence type="ECO:0000256" key="1">
    <source>
        <dbReference type="SAM" id="Phobius"/>
    </source>
</evidence>
<dbReference type="Pfam" id="PF10960">
    <property type="entry name" value="Holin_BhlA"/>
    <property type="match status" value="1"/>
</dbReference>
<dbReference type="EMBL" id="JACBNQ010000025">
    <property type="protein sequence ID" value="NYB75671.1"/>
    <property type="molecule type" value="Genomic_DNA"/>
</dbReference>
<protein>
    <recommendedName>
        <fullName evidence="4">BhlA holin family protein</fullName>
    </recommendedName>
</protein>
<keyword evidence="1" id="KW-0812">Transmembrane</keyword>
<evidence type="ECO:0000313" key="2">
    <source>
        <dbReference type="EMBL" id="NYB75671.1"/>
    </source>
</evidence>
<organism evidence="2 3">
    <name type="scientific">Sedimentibacter hydroxybenzoicus DSM 7310</name>
    <dbReference type="NCBI Taxonomy" id="1123245"/>
    <lineage>
        <taxon>Bacteria</taxon>
        <taxon>Bacillati</taxon>
        <taxon>Bacillota</taxon>
        <taxon>Tissierellia</taxon>
        <taxon>Sedimentibacter</taxon>
    </lineage>
</organism>
<dbReference type="RefSeq" id="WP_179239390.1">
    <property type="nucleotide sequence ID" value="NZ_JACBNQ010000025.1"/>
</dbReference>
<name>A0A974BMN4_SEDHY</name>
<evidence type="ECO:0000313" key="3">
    <source>
        <dbReference type="Proteomes" id="UP000611629"/>
    </source>
</evidence>
<evidence type="ECO:0008006" key="4">
    <source>
        <dbReference type="Google" id="ProtNLM"/>
    </source>
</evidence>
<feature type="transmembrane region" description="Helical" evidence="1">
    <location>
        <begin position="12"/>
        <end position="27"/>
    </location>
</feature>
<comment type="caution">
    <text evidence="2">The sequence shown here is derived from an EMBL/GenBank/DDBJ whole genome shotgun (WGS) entry which is preliminary data.</text>
</comment>
<reference evidence="2" key="1">
    <citation type="submission" date="2020-07" db="EMBL/GenBank/DDBJ databases">
        <title>Genomic analysis of a strain of Sedimentibacter Hydroxybenzoicus DSM7310.</title>
        <authorList>
            <person name="Ma S."/>
        </authorList>
    </citation>
    <scope>NUCLEOTIDE SEQUENCE</scope>
    <source>
        <strain evidence="2">DSM 7310</strain>
    </source>
</reference>
<keyword evidence="1" id="KW-0472">Membrane</keyword>
<dbReference type="InterPro" id="IPR024405">
    <property type="entry name" value="Phage_BhlA/UviB"/>
</dbReference>
<dbReference type="Proteomes" id="UP000611629">
    <property type="component" value="Unassembled WGS sequence"/>
</dbReference>
<sequence>MDEHIYELAKSQGIWALLSMILIFYILKAQEKRDSKQEDREKSYHNIITGLNNKLDIIEVIKNDVNEIKNYIKKSE</sequence>
<keyword evidence="3" id="KW-1185">Reference proteome</keyword>